<comment type="caution">
    <text evidence="1">The sequence shown here is derived from an EMBL/GenBank/DDBJ whole genome shotgun (WGS) entry which is preliminary data.</text>
</comment>
<dbReference type="RefSeq" id="WP_107951718.1">
    <property type="nucleotide sequence ID" value="NZ_CP073713.1"/>
</dbReference>
<evidence type="ECO:0000313" key="2">
    <source>
        <dbReference type="Proteomes" id="UP001549363"/>
    </source>
</evidence>
<proteinExistence type="predicted"/>
<keyword evidence="2" id="KW-1185">Reference proteome</keyword>
<name>A0ABV2PFE6_9BACI</name>
<accession>A0ABV2PFE6</accession>
<sequence length="146" mass="16560">MGKAIEVGLHAIVVLNTGDDEENDELEIRGTLIAQAGLSPTNIRETRELWHIGDHDIIGIEQGDNHVSLIGNFQTMVLEDYEILVIGGHIEEDDTFSEDDYMSHNFQVITQAEIDTFHPNGKHFPIFFSQSNQQVRVDYTIRKINI</sequence>
<dbReference type="EMBL" id="JBEPSB010000002">
    <property type="protein sequence ID" value="MET4559645.1"/>
    <property type="molecule type" value="Genomic_DNA"/>
</dbReference>
<gene>
    <name evidence="1" type="ORF">ABIA69_000788</name>
</gene>
<reference evidence="1 2" key="1">
    <citation type="submission" date="2024-06" db="EMBL/GenBank/DDBJ databases">
        <title>Sorghum-associated microbial communities from plants grown in Nebraska, USA.</title>
        <authorList>
            <person name="Schachtman D."/>
        </authorList>
    </citation>
    <scope>NUCLEOTIDE SEQUENCE [LARGE SCALE GENOMIC DNA]</scope>
    <source>
        <strain evidence="1 2">736</strain>
    </source>
</reference>
<dbReference type="Proteomes" id="UP001549363">
    <property type="component" value="Unassembled WGS sequence"/>
</dbReference>
<evidence type="ECO:0000313" key="1">
    <source>
        <dbReference type="EMBL" id="MET4559645.1"/>
    </source>
</evidence>
<organism evidence="1 2">
    <name type="scientific">Lysinibacillus parviboronicapiens</name>
    <dbReference type="NCBI Taxonomy" id="436516"/>
    <lineage>
        <taxon>Bacteria</taxon>
        <taxon>Bacillati</taxon>
        <taxon>Bacillota</taxon>
        <taxon>Bacilli</taxon>
        <taxon>Bacillales</taxon>
        <taxon>Bacillaceae</taxon>
        <taxon>Lysinibacillus</taxon>
    </lineage>
</organism>
<protein>
    <submittedName>
        <fullName evidence="1">Uncharacterized protein</fullName>
    </submittedName>
</protein>